<keyword evidence="6" id="KW-0833">Ubl conjugation pathway</keyword>
<dbReference type="CDD" id="cd22265">
    <property type="entry name" value="UDM1_RNF168"/>
    <property type="match status" value="1"/>
</dbReference>
<feature type="compositionally biased region" description="Basic and acidic residues" evidence="9">
    <location>
        <begin position="266"/>
        <end position="277"/>
    </location>
</feature>
<proteinExistence type="predicted"/>
<dbReference type="GO" id="GO:0061630">
    <property type="term" value="F:ubiquitin protein ligase activity"/>
    <property type="evidence" value="ECO:0007669"/>
    <property type="project" value="UniProtKB-EC"/>
</dbReference>
<evidence type="ECO:0000256" key="2">
    <source>
        <dbReference type="ARBA" id="ARBA00012483"/>
    </source>
</evidence>
<reference evidence="11" key="1">
    <citation type="submission" date="2009-08" db="EMBL/GenBank/DDBJ databases">
        <title>Annotation of Salpingoeca rosetta.</title>
        <authorList>
            <consortium name="The Broad Institute Genome Sequencing Platform"/>
            <person name="Russ C."/>
            <person name="Cuomo C."/>
            <person name="Burger G."/>
            <person name="Gray M.W."/>
            <person name="Holland P.W.H."/>
            <person name="King N."/>
            <person name="Lang F.B.F."/>
            <person name="Roger A.J."/>
            <person name="Ruiz-Trillo I."/>
            <person name="Young S.K."/>
            <person name="Zeng Q."/>
            <person name="Gargeya S."/>
            <person name="Alvarado L."/>
            <person name="Berlin A."/>
            <person name="Chapman S.B."/>
            <person name="Chen Z."/>
            <person name="Freedman E."/>
            <person name="Gellesch M."/>
            <person name="Goldberg J."/>
            <person name="Griggs A."/>
            <person name="Gujja S."/>
            <person name="Heilman E."/>
            <person name="Heiman D."/>
            <person name="Howarth C."/>
            <person name="Mehta T."/>
            <person name="Neiman D."/>
            <person name="Pearson M."/>
            <person name="Roberts A."/>
            <person name="Saif S."/>
            <person name="Shea T."/>
            <person name="Shenoy N."/>
            <person name="Sisk P."/>
            <person name="Stolte C."/>
            <person name="Sykes S."/>
            <person name="White J."/>
            <person name="Yandava C."/>
            <person name="Haas B."/>
            <person name="Nusbaum C."/>
            <person name="Birren B."/>
        </authorList>
    </citation>
    <scope>NUCLEOTIDE SEQUENCE [LARGE SCALE GENOMIC DNA]</scope>
    <source>
        <strain evidence="11">ATCC 50818</strain>
    </source>
</reference>
<feature type="compositionally biased region" description="Basic residues" evidence="9">
    <location>
        <begin position="208"/>
        <end position="220"/>
    </location>
</feature>
<feature type="compositionally biased region" description="Acidic residues" evidence="9">
    <location>
        <begin position="10"/>
        <end position="21"/>
    </location>
</feature>
<dbReference type="Proteomes" id="UP000007799">
    <property type="component" value="Unassembled WGS sequence"/>
</dbReference>
<dbReference type="GO" id="GO:0008270">
    <property type="term" value="F:zinc ion binding"/>
    <property type="evidence" value="ECO:0007669"/>
    <property type="project" value="UniProtKB-KW"/>
</dbReference>
<gene>
    <name evidence="11" type="ORF">PTSG_12154</name>
</gene>
<dbReference type="InterPro" id="IPR001841">
    <property type="entry name" value="Znf_RING"/>
</dbReference>
<evidence type="ECO:0000256" key="8">
    <source>
        <dbReference type="PROSITE-ProRule" id="PRU00175"/>
    </source>
</evidence>
<dbReference type="EC" id="2.3.2.27" evidence="2"/>
<dbReference type="PANTHER" id="PTHR22937:SF65">
    <property type="entry name" value="E3 UBIQUITIN-PROTEIN LIGASE ARK2C"/>
    <property type="match status" value="1"/>
</dbReference>
<feature type="domain" description="RING-type" evidence="10">
    <location>
        <begin position="534"/>
        <end position="575"/>
    </location>
</feature>
<dbReference type="PANTHER" id="PTHR22937">
    <property type="entry name" value="E3 UBIQUITIN-PROTEIN LIGASE RNF165"/>
    <property type="match status" value="1"/>
</dbReference>
<feature type="compositionally biased region" description="Basic residues" evidence="9">
    <location>
        <begin position="91"/>
        <end position="106"/>
    </location>
</feature>
<evidence type="ECO:0000313" key="11">
    <source>
        <dbReference type="EMBL" id="EGD83686.1"/>
    </source>
</evidence>
<dbReference type="InterPro" id="IPR045191">
    <property type="entry name" value="MBR1/2-like"/>
</dbReference>
<dbReference type="OMA" id="PEDAKWH"/>
<keyword evidence="12" id="KW-1185">Reference proteome</keyword>
<dbReference type="PROSITE" id="PS50089">
    <property type="entry name" value="ZF_RING_2"/>
    <property type="match status" value="1"/>
</dbReference>
<organism evidence="12">
    <name type="scientific">Salpingoeca rosetta (strain ATCC 50818 / BSB-021)</name>
    <dbReference type="NCBI Taxonomy" id="946362"/>
    <lineage>
        <taxon>Eukaryota</taxon>
        <taxon>Choanoflagellata</taxon>
        <taxon>Craspedida</taxon>
        <taxon>Salpingoecidae</taxon>
        <taxon>Salpingoeca</taxon>
    </lineage>
</organism>
<dbReference type="eggNOG" id="KOG0800">
    <property type="taxonomic scope" value="Eukaryota"/>
</dbReference>
<evidence type="ECO:0000256" key="1">
    <source>
        <dbReference type="ARBA" id="ARBA00000900"/>
    </source>
</evidence>
<feature type="region of interest" description="Disordered" evidence="9">
    <location>
        <begin position="396"/>
        <end position="456"/>
    </location>
</feature>
<feature type="region of interest" description="Disordered" evidence="9">
    <location>
        <begin position="171"/>
        <end position="277"/>
    </location>
</feature>
<dbReference type="SMART" id="SM00744">
    <property type="entry name" value="RINGv"/>
    <property type="match status" value="1"/>
</dbReference>
<keyword evidence="5 8" id="KW-0863">Zinc-finger</keyword>
<feature type="compositionally biased region" description="Acidic residues" evidence="9">
    <location>
        <begin position="186"/>
        <end position="197"/>
    </location>
</feature>
<accession>F2U754</accession>
<dbReference type="STRING" id="946362.F2U754"/>
<evidence type="ECO:0000256" key="5">
    <source>
        <dbReference type="ARBA" id="ARBA00022771"/>
    </source>
</evidence>
<dbReference type="SMART" id="SM00184">
    <property type="entry name" value="RING"/>
    <property type="match status" value="1"/>
</dbReference>
<protein>
    <recommendedName>
        <fullName evidence="2">RING-type E3 ubiquitin transferase</fullName>
        <ecNumber evidence="2">2.3.2.27</ecNumber>
    </recommendedName>
</protein>
<feature type="compositionally biased region" description="Low complexity" evidence="9">
    <location>
        <begin position="230"/>
        <end position="246"/>
    </location>
</feature>
<dbReference type="InterPro" id="IPR013083">
    <property type="entry name" value="Znf_RING/FYVE/PHD"/>
</dbReference>
<dbReference type="InterPro" id="IPR011016">
    <property type="entry name" value="Znf_RING-CH"/>
</dbReference>
<feature type="region of interest" description="Disordered" evidence="9">
    <location>
        <begin position="1"/>
        <end position="134"/>
    </location>
</feature>
<dbReference type="AlphaFoldDB" id="F2U754"/>
<feature type="compositionally biased region" description="Basic and acidic residues" evidence="9">
    <location>
        <begin position="248"/>
        <end position="259"/>
    </location>
</feature>
<dbReference type="EMBL" id="GL832963">
    <property type="protein sequence ID" value="EGD83686.1"/>
    <property type="molecule type" value="Genomic_DNA"/>
</dbReference>
<name>F2U754_SALR5</name>
<dbReference type="KEGG" id="sre:PTSG_12154"/>
<comment type="catalytic activity">
    <reaction evidence="1">
        <text>S-ubiquitinyl-[E2 ubiquitin-conjugating enzyme]-L-cysteine + [acceptor protein]-L-lysine = [E2 ubiquitin-conjugating enzyme]-L-cysteine + N(6)-ubiquitinyl-[acceptor protein]-L-lysine.</text>
        <dbReference type="EC" id="2.3.2.27"/>
    </reaction>
</comment>
<dbReference type="SUPFAM" id="SSF57850">
    <property type="entry name" value="RING/U-box"/>
    <property type="match status" value="1"/>
</dbReference>
<evidence type="ECO:0000256" key="7">
    <source>
        <dbReference type="ARBA" id="ARBA00022833"/>
    </source>
</evidence>
<dbReference type="OrthoDB" id="8062037at2759"/>
<feature type="compositionally biased region" description="Low complexity" evidence="9">
    <location>
        <begin position="361"/>
        <end position="375"/>
    </location>
</feature>
<keyword evidence="4" id="KW-0479">Metal-binding</keyword>
<evidence type="ECO:0000256" key="4">
    <source>
        <dbReference type="ARBA" id="ARBA00022723"/>
    </source>
</evidence>
<evidence type="ECO:0000256" key="6">
    <source>
        <dbReference type="ARBA" id="ARBA00022786"/>
    </source>
</evidence>
<dbReference type="GeneID" id="16075770"/>
<feature type="region of interest" description="Disordered" evidence="9">
    <location>
        <begin position="347"/>
        <end position="375"/>
    </location>
</feature>
<dbReference type="Gene3D" id="3.30.40.10">
    <property type="entry name" value="Zinc/RING finger domain, C3HC4 (zinc finger)"/>
    <property type="match status" value="1"/>
</dbReference>
<evidence type="ECO:0000256" key="3">
    <source>
        <dbReference type="ARBA" id="ARBA00022679"/>
    </source>
</evidence>
<evidence type="ECO:0000313" key="12">
    <source>
        <dbReference type="Proteomes" id="UP000007799"/>
    </source>
</evidence>
<sequence>MASTDPIVLDADEEEEQEEECCLVSSQELPPKRRARPASELSDSAGSAVMDICSQEDEDDVCYMGSTDNSRSSVGVAGGRWRPVSSDTKRIRMRSHAPQSGRRRKGGGGSGGDLAASPRTPRRVRSAQACRPSVADTAPVVLDDFCDDHSGGDGGVSGVRGAAFDGRMHVRGQRSTANSVAADVAVADDDDDDDDVVVLDTVSSSPKRERHVRASRKSTSRKPTTMRGISNNSSSNSNSSSATSSAVTREEQERSDRAFAEQLQQDEQRDRELAEQLQREEQEKLLAFPGGWMDAWSGGGGLHGGPVELLDGNEAMRAWPGYQGPTGMGGPDPQTAQLMHDMQARFAAPSSSSSVARRHLGSVPSTRYSSSSSPAFAPGAGLPPFSSMVGIMPSSSSSASHYHLRGTSGGGGSSSSSSRSRGGRGTRRSGGDGRARVRRGGISGHGGAMHHHGFMSPMAPWMTNQAQALAQAQASLGIDFDNLRSDGSDYERLLALDDRIEKKGLSARQREELTLTQTLGPEDAKWHAQRGDRCAICLGDYEEGESVRVLPCLCRFHTACVDHHFDTSIKCPVCQAEMTTAHASS</sequence>
<evidence type="ECO:0000256" key="9">
    <source>
        <dbReference type="SAM" id="MobiDB-lite"/>
    </source>
</evidence>
<keyword evidence="7" id="KW-0862">Zinc</keyword>
<keyword evidence="3" id="KW-0808">Transferase</keyword>
<dbReference type="InParanoid" id="F2U754"/>
<evidence type="ECO:0000259" key="10">
    <source>
        <dbReference type="PROSITE" id="PS50089"/>
    </source>
</evidence>
<dbReference type="RefSeq" id="XP_004995190.1">
    <property type="nucleotide sequence ID" value="XM_004995133.1"/>
</dbReference>
<dbReference type="Pfam" id="PF13639">
    <property type="entry name" value="zf-RING_2"/>
    <property type="match status" value="1"/>
</dbReference>